<organism evidence="1 2">
    <name type="scientific">Gemmata massiliana</name>
    <dbReference type="NCBI Taxonomy" id="1210884"/>
    <lineage>
        <taxon>Bacteria</taxon>
        <taxon>Pseudomonadati</taxon>
        <taxon>Planctomycetota</taxon>
        <taxon>Planctomycetia</taxon>
        <taxon>Gemmatales</taxon>
        <taxon>Gemmataceae</taxon>
        <taxon>Gemmata</taxon>
    </lineage>
</organism>
<evidence type="ECO:0000313" key="1">
    <source>
        <dbReference type="EMBL" id="VTS03701.1"/>
    </source>
</evidence>
<reference evidence="1 2" key="1">
    <citation type="submission" date="2019-05" db="EMBL/GenBank/DDBJ databases">
        <authorList>
            <consortium name="Science for Life Laboratories"/>
        </authorList>
    </citation>
    <scope>NUCLEOTIDE SEQUENCE [LARGE SCALE GENOMIC DNA]</scope>
    <source>
        <strain evidence="1">Soil9</strain>
    </source>
</reference>
<gene>
    <name evidence="1" type="ORF">SOIL9_70950</name>
</gene>
<dbReference type="KEGG" id="gms:SOIL9_70950"/>
<name>A0A6P2DNM0_9BACT</name>
<accession>A0A6P2DNM0</accession>
<dbReference type="Proteomes" id="UP000464178">
    <property type="component" value="Chromosome"/>
</dbReference>
<dbReference type="RefSeq" id="WP_162673112.1">
    <property type="nucleotide sequence ID" value="NZ_LR593886.1"/>
</dbReference>
<protein>
    <submittedName>
        <fullName evidence="1">Uncharacterized protein</fullName>
    </submittedName>
</protein>
<evidence type="ECO:0000313" key="2">
    <source>
        <dbReference type="Proteomes" id="UP000464178"/>
    </source>
</evidence>
<keyword evidence="2" id="KW-1185">Reference proteome</keyword>
<proteinExistence type="predicted"/>
<sequence length="210" mass="22455">MQPRTRRWITPTVWAVALSVGAGYSYARYAGVKTTVDRALSARPGLTHIDLTHPGSVTTPIPQSPGVHPHSVAFYLKLEGSKSSGKTHRLKGLRGSITLTDDSGGVVELRQFDESMSSAIENGDLCDLGFSPPVPGGGYTMTVTIESGASATEAARATVYGRYMVCEMEMFPALEWLLLTYSAGGPALVFWLIAIGRVIRTPVPVSIDQA</sequence>
<dbReference type="EMBL" id="LR593886">
    <property type="protein sequence ID" value="VTS03701.1"/>
    <property type="molecule type" value="Genomic_DNA"/>
</dbReference>
<dbReference type="AlphaFoldDB" id="A0A6P2DNM0"/>